<feature type="chain" id="PRO_5038867634" description="Lipoprotein" evidence="1">
    <location>
        <begin position="23"/>
        <end position="151"/>
    </location>
</feature>
<keyword evidence="1" id="KW-0732">Signal</keyword>
<sequence>MKRKLSVILILAAALACTVLFSACVENVAYASDMYGTYYLAGNYDPEAETPDETITDSDRCIVLKDNDGDPWASVNFGGVATENDEASRVGFYADYDLTIGNTIKLKKDGRHGDVAYTINILSKDVLSVELPAEENGKEVKVACYFVRDNG</sequence>
<accession>A0A9D1Q0N3</accession>
<reference evidence="2" key="2">
    <citation type="submission" date="2021-04" db="EMBL/GenBank/DDBJ databases">
        <authorList>
            <person name="Gilroy R."/>
        </authorList>
    </citation>
    <scope>NUCLEOTIDE SEQUENCE</scope>
    <source>
        <strain evidence="2">12435</strain>
    </source>
</reference>
<reference evidence="2" key="1">
    <citation type="journal article" date="2021" name="PeerJ">
        <title>Extensive microbial diversity within the chicken gut microbiome revealed by metagenomics and culture.</title>
        <authorList>
            <person name="Gilroy R."/>
            <person name="Ravi A."/>
            <person name="Getino M."/>
            <person name="Pursley I."/>
            <person name="Horton D.L."/>
            <person name="Alikhan N.F."/>
            <person name="Baker D."/>
            <person name="Gharbi K."/>
            <person name="Hall N."/>
            <person name="Watson M."/>
            <person name="Adriaenssens E.M."/>
            <person name="Foster-Nyarko E."/>
            <person name="Jarju S."/>
            <person name="Secka A."/>
            <person name="Antonio M."/>
            <person name="Oren A."/>
            <person name="Chaudhuri R.R."/>
            <person name="La Ragione R."/>
            <person name="Hildebrand F."/>
            <person name="Pallen M.J."/>
        </authorList>
    </citation>
    <scope>NUCLEOTIDE SEQUENCE</scope>
    <source>
        <strain evidence="2">12435</strain>
    </source>
</reference>
<proteinExistence type="predicted"/>
<dbReference type="AlphaFoldDB" id="A0A9D1Q0N3"/>
<feature type="signal peptide" evidence="1">
    <location>
        <begin position="1"/>
        <end position="22"/>
    </location>
</feature>
<name>A0A9D1Q0N3_9FIRM</name>
<dbReference type="Proteomes" id="UP000823990">
    <property type="component" value="Unassembled WGS sequence"/>
</dbReference>
<gene>
    <name evidence="2" type="ORF">H9892_04405</name>
</gene>
<evidence type="ECO:0000313" key="2">
    <source>
        <dbReference type="EMBL" id="HIW02561.1"/>
    </source>
</evidence>
<evidence type="ECO:0008006" key="4">
    <source>
        <dbReference type="Google" id="ProtNLM"/>
    </source>
</evidence>
<dbReference type="PROSITE" id="PS51257">
    <property type="entry name" value="PROKAR_LIPOPROTEIN"/>
    <property type="match status" value="1"/>
</dbReference>
<comment type="caution">
    <text evidence="2">The sequence shown here is derived from an EMBL/GenBank/DDBJ whole genome shotgun (WGS) entry which is preliminary data.</text>
</comment>
<protein>
    <recommendedName>
        <fullName evidence="4">Lipoprotein</fullName>
    </recommendedName>
</protein>
<organism evidence="2 3">
    <name type="scientific">Candidatus Protoclostridium stercorigallinarum</name>
    <dbReference type="NCBI Taxonomy" id="2838741"/>
    <lineage>
        <taxon>Bacteria</taxon>
        <taxon>Bacillati</taxon>
        <taxon>Bacillota</taxon>
        <taxon>Clostridia</taxon>
        <taxon>Candidatus Protoclostridium</taxon>
    </lineage>
</organism>
<evidence type="ECO:0000256" key="1">
    <source>
        <dbReference type="SAM" id="SignalP"/>
    </source>
</evidence>
<evidence type="ECO:0000313" key="3">
    <source>
        <dbReference type="Proteomes" id="UP000823990"/>
    </source>
</evidence>
<dbReference type="EMBL" id="DXHS01000070">
    <property type="protein sequence ID" value="HIW02561.1"/>
    <property type="molecule type" value="Genomic_DNA"/>
</dbReference>